<dbReference type="InterPro" id="IPR011009">
    <property type="entry name" value="Kinase-like_dom_sf"/>
</dbReference>
<dbReference type="PANTHER" id="PTHR44167:SF24">
    <property type="entry name" value="SERINE_THREONINE-PROTEIN KINASE CHK2"/>
    <property type="match status" value="1"/>
</dbReference>
<feature type="compositionally biased region" description="Basic and acidic residues" evidence="1">
    <location>
        <begin position="406"/>
        <end position="416"/>
    </location>
</feature>
<reference evidence="3" key="1">
    <citation type="submission" date="2022-03" db="EMBL/GenBank/DDBJ databases">
        <title>Draft genome sequence of Aduncisulcus paluster, a free-living microaerophilic Fornicata.</title>
        <authorList>
            <person name="Yuyama I."/>
            <person name="Kume K."/>
            <person name="Tamura T."/>
            <person name="Inagaki Y."/>
            <person name="Hashimoto T."/>
        </authorList>
    </citation>
    <scope>NUCLEOTIDE SEQUENCE</scope>
    <source>
        <strain evidence="3">NY0171</strain>
    </source>
</reference>
<gene>
    <name evidence="3" type="ORF">ADUPG1_000512</name>
</gene>
<dbReference type="Proteomes" id="UP001057375">
    <property type="component" value="Unassembled WGS sequence"/>
</dbReference>
<dbReference type="SUPFAM" id="SSF56112">
    <property type="entry name" value="Protein kinase-like (PK-like)"/>
    <property type="match status" value="1"/>
</dbReference>
<dbReference type="Gene3D" id="1.10.510.10">
    <property type="entry name" value="Transferase(Phosphotransferase) domain 1"/>
    <property type="match status" value="1"/>
</dbReference>
<evidence type="ECO:0000313" key="3">
    <source>
        <dbReference type="EMBL" id="GKT28216.1"/>
    </source>
</evidence>
<keyword evidence="4" id="KW-1185">Reference proteome</keyword>
<dbReference type="PROSITE" id="PS00108">
    <property type="entry name" value="PROTEIN_KINASE_ST"/>
    <property type="match status" value="1"/>
</dbReference>
<dbReference type="Pfam" id="PF00069">
    <property type="entry name" value="Pkinase"/>
    <property type="match status" value="1"/>
</dbReference>
<evidence type="ECO:0000313" key="4">
    <source>
        <dbReference type="Proteomes" id="UP001057375"/>
    </source>
</evidence>
<dbReference type="EMBL" id="BQXS01000190">
    <property type="protein sequence ID" value="GKT28216.1"/>
    <property type="molecule type" value="Genomic_DNA"/>
</dbReference>
<organism evidence="3 4">
    <name type="scientific">Aduncisulcus paluster</name>
    <dbReference type="NCBI Taxonomy" id="2918883"/>
    <lineage>
        <taxon>Eukaryota</taxon>
        <taxon>Metamonada</taxon>
        <taxon>Carpediemonas-like organisms</taxon>
        <taxon>Aduncisulcus</taxon>
    </lineage>
</organism>
<evidence type="ECO:0000259" key="2">
    <source>
        <dbReference type="PROSITE" id="PS50011"/>
    </source>
</evidence>
<name>A0ABQ5KBE3_9EUKA</name>
<dbReference type="InterPro" id="IPR000719">
    <property type="entry name" value="Prot_kinase_dom"/>
</dbReference>
<sequence>MYGHIRKKDSKTIVSPSAIESLCICGQGGFGMVYIVCIDGVSQPCVLKKLIRVGDEKVVDSCRDEFDIQVELFMNPKCFNRIPRPMYILDLLDEDYKGVFGFCMEFCLGGSVKEFARSWGKHGSSSISSDSTHFDPMTLDPLRVSALCVGMIECLAEVFKAKPSLVHRDIKPDNFLVRVDPDSLKCIIVLSDLGLAQIQDSISSSISCTSFVSSSKKSKSEDDKTKPKRFICGTLVYNSCEALQGDQSQESDAYSLGLTILAMFKGQDPFVQNPVLQWIDSPAEYVKGLLELISKGLGPKLSKTSLFKTLKTIEDGKFKPVYSCLNEIFEGLTKVDIDERMSVHEACKKVQSIKSLLPKIGEGWKCPSIEDIVRVQLAKHKGDPGCIEESEGSGDSLESVKISKGWDDSTSYHHESTTSIGDDKEEDSEEDLKKEIEALKLKLKKKEEKKKIETILKGKEMDLRALIVSIQRSSSQSAVKSLYEESQSRIKAIFDEYTSSPSSITSHQNLFTLCFECFSLFTRHFITHGDNTLKINLDSASLKNMIDCFLPSMVRVVSVLGMKEEESGTTDSGVSPITISLFTILHITTAYVLPICPKIYLQISSLLSQILSLGLRFIFSDSFIADILDTCRNIAFAKDDPTKDSLLSLLLPHILPWMKKYPDKKSFYLWVNILKNFTLDKDNIHPHKDRSSQLWFVFHPVLDVLKDSSSKDITSDADVIARSLCFFGNLSCIPSQAIEVHDCTKDGLLDSWFEMIKKKKEEGGKNVWGIIYWSKLIHRFSSVPSIAPQLLKYQKKVKWCKKNGG</sequence>
<proteinExistence type="predicted"/>
<accession>A0ABQ5KBE3</accession>
<evidence type="ECO:0000256" key="1">
    <source>
        <dbReference type="SAM" id="MobiDB-lite"/>
    </source>
</evidence>
<dbReference type="PANTHER" id="PTHR44167">
    <property type="entry name" value="OVARIAN-SPECIFIC SERINE/THREONINE-PROTEIN KINASE LOK-RELATED"/>
    <property type="match status" value="1"/>
</dbReference>
<dbReference type="PROSITE" id="PS50011">
    <property type="entry name" value="PROTEIN_KINASE_DOM"/>
    <property type="match status" value="1"/>
</dbReference>
<comment type="caution">
    <text evidence="3">The sequence shown here is derived from an EMBL/GenBank/DDBJ whole genome shotgun (WGS) entry which is preliminary data.</text>
</comment>
<dbReference type="InterPro" id="IPR008271">
    <property type="entry name" value="Ser/Thr_kinase_AS"/>
</dbReference>
<protein>
    <recommendedName>
        <fullName evidence="2">Protein kinase domain-containing protein</fullName>
    </recommendedName>
</protein>
<dbReference type="SMART" id="SM00220">
    <property type="entry name" value="S_TKc"/>
    <property type="match status" value="1"/>
</dbReference>
<feature type="region of interest" description="Disordered" evidence="1">
    <location>
        <begin position="406"/>
        <end position="429"/>
    </location>
</feature>
<feature type="domain" description="Protein kinase" evidence="2">
    <location>
        <begin position="19"/>
        <end position="357"/>
    </location>
</feature>